<keyword evidence="2" id="KW-1185">Reference proteome</keyword>
<evidence type="ECO:0000313" key="2">
    <source>
        <dbReference type="Proteomes" id="UP000886998"/>
    </source>
</evidence>
<proteinExistence type="predicted"/>
<sequence length="168" mass="20157">MFYLVEWELAWNFMDFHSHFLPRHPVFSMSNLNVPRLDSFTNRTSLTSLPMSRRMALCPLRLRDSILPDILSHYPELTLTYHDTTVCVWSYTQTFWTMRRRHPHQWKLDSYLQMKPLRHYSRLDKKIFTSLNELLGEEDWVRELLKNGSGEPFEEEQACHGSPAPRKE</sequence>
<evidence type="ECO:0000313" key="1">
    <source>
        <dbReference type="EMBL" id="GFS38807.1"/>
    </source>
</evidence>
<reference evidence="1" key="1">
    <citation type="submission" date="2020-08" db="EMBL/GenBank/DDBJ databases">
        <title>Multicomponent nature underlies the extraordinary mechanical properties of spider dragline silk.</title>
        <authorList>
            <person name="Kono N."/>
            <person name="Nakamura H."/>
            <person name="Mori M."/>
            <person name="Yoshida Y."/>
            <person name="Ohtoshi R."/>
            <person name="Malay A.D."/>
            <person name="Moran D.A.P."/>
            <person name="Tomita M."/>
            <person name="Numata K."/>
            <person name="Arakawa K."/>
        </authorList>
    </citation>
    <scope>NUCLEOTIDE SEQUENCE</scope>
</reference>
<organism evidence="1 2">
    <name type="scientific">Trichonephila inaurata madagascariensis</name>
    <dbReference type="NCBI Taxonomy" id="2747483"/>
    <lineage>
        <taxon>Eukaryota</taxon>
        <taxon>Metazoa</taxon>
        <taxon>Ecdysozoa</taxon>
        <taxon>Arthropoda</taxon>
        <taxon>Chelicerata</taxon>
        <taxon>Arachnida</taxon>
        <taxon>Araneae</taxon>
        <taxon>Araneomorphae</taxon>
        <taxon>Entelegynae</taxon>
        <taxon>Araneoidea</taxon>
        <taxon>Nephilidae</taxon>
        <taxon>Trichonephila</taxon>
        <taxon>Trichonephila inaurata</taxon>
    </lineage>
</organism>
<name>A0A8X6MBL4_9ARAC</name>
<dbReference type="AlphaFoldDB" id="A0A8X6MBL4"/>
<dbReference type="EMBL" id="BMAV01025138">
    <property type="protein sequence ID" value="GFS38807.1"/>
    <property type="molecule type" value="Genomic_DNA"/>
</dbReference>
<dbReference type="Proteomes" id="UP000886998">
    <property type="component" value="Unassembled WGS sequence"/>
</dbReference>
<gene>
    <name evidence="1" type="ORF">TNIN_70971</name>
</gene>
<accession>A0A8X6MBL4</accession>
<protein>
    <submittedName>
        <fullName evidence="1">Uncharacterized protein</fullName>
    </submittedName>
</protein>
<comment type="caution">
    <text evidence="1">The sequence shown here is derived from an EMBL/GenBank/DDBJ whole genome shotgun (WGS) entry which is preliminary data.</text>
</comment>